<evidence type="ECO:0000259" key="5">
    <source>
        <dbReference type="Pfam" id="PF07732"/>
    </source>
</evidence>
<reference evidence="6 7" key="1">
    <citation type="submission" date="2015-09" db="EMBL/GenBank/DDBJ databases">
        <title>Genome sequencing project for genomic taxonomy and phylogenomics of Bacillus-like bacteria.</title>
        <authorList>
            <person name="Liu B."/>
            <person name="Wang J."/>
            <person name="Zhu Y."/>
            <person name="Liu G."/>
            <person name="Chen Q."/>
            <person name="Chen Z."/>
            <person name="Lan J."/>
            <person name="Che J."/>
            <person name="Ge C."/>
            <person name="Shi H."/>
            <person name="Pan Z."/>
            <person name="Liu X."/>
        </authorList>
    </citation>
    <scope>NUCLEOTIDE SEQUENCE [LARGE SCALE GENOMIC DNA]</scope>
    <source>
        <strain evidence="6 7">DSM 8552</strain>
    </source>
</reference>
<evidence type="ECO:0000256" key="1">
    <source>
        <dbReference type="ARBA" id="ARBA00022723"/>
    </source>
</evidence>
<dbReference type="Gene3D" id="2.60.40.420">
    <property type="entry name" value="Cupredoxins - blue copper proteins"/>
    <property type="match status" value="3"/>
</dbReference>
<feature type="transmembrane region" description="Helical" evidence="3">
    <location>
        <begin position="82"/>
        <end position="101"/>
    </location>
</feature>
<feature type="domain" description="Plastocyanin-like" evidence="4">
    <location>
        <begin position="593"/>
        <end position="696"/>
    </location>
</feature>
<keyword evidence="3" id="KW-0472">Membrane</keyword>
<dbReference type="InterPro" id="IPR002355">
    <property type="entry name" value="Cu_oxidase_Cu_BS"/>
</dbReference>
<feature type="transmembrane region" description="Helical" evidence="3">
    <location>
        <begin position="12"/>
        <end position="33"/>
    </location>
</feature>
<keyword evidence="7" id="KW-1185">Reference proteome</keyword>
<keyword evidence="1" id="KW-0479">Metal-binding</keyword>
<dbReference type="InterPro" id="IPR011706">
    <property type="entry name" value="Cu-oxidase_C"/>
</dbReference>
<dbReference type="Pfam" id="PF07731">
    <property type="entry name" value="Cu-oxidase_2"/>
    <property type="match status" value="1"/>
</dbReference>
<dbReference type="SUPFAM" id="SSF49503">
    <property type="entry name" value="Cupredoxins"/>
    <property type="match status" value="3"/>
</dbReference>
<sequence>MPDFEALAGVDQGLYLILLLLTLLPALGVKSLVFRPIGGAMASSARWTFCLTGLALLVSLGQWGSTWLLYESFGWLYIKDKLLGFLPLILLPAIVTAMVSIPRLWRLSTRHPIVVPFVAVQGMARASADEETAWRQEAAAPEMIVPIQALSLGAFLAATLQFILPSVTLQKEMLMIAWGVLLAGSSALWIWHSWRQQRYGQSGILHRSNLIVRFLQGTFVLLLLTACSVTWLKLERQSSLLPDQMSMTNHTTIDTGKMQASAVDHAQHASAATPIQTIRVTDLSGPQTGVPDRQFRLIAQKAKIHLPSGKVVEALTYNGQYPGPELRIKQGELIEVVLENKDIPEGVTIHWHGLNVPNAEDGVAGATQDAVLPGEKHRYRFVAQQSGTYWYHSHQQSAEQVKKGLLGAFVIEPATPTGSPAAPKLDLSLVHHKLGGGAGITLNGMDGLLKERVVPGTQVRLRLINADSFPATLQLQGTSFQVAAIDGNEIHEPNLIANQTLLLAAGGRYDVTFSMPKQSVFISQSKASNEHGLLLSPDGTGEAPVLHPDLPVFDPASYGSPQTLPFDLLTRYDRDFRLVFDVQLGFYNGQLDGLWTINGKVFPNTPMMMVKEGELVKMTFINRSYMDHPMHLHGHHMLVLSRNGIPTTGSPWWTDTLNVAPGETYEVAFRADNPGLWMDHCHNLNHAASGMTMHLLYEGVTSPFQVGHQTRNQPE</sequence>
<dbReference type="EMBL" id="LJJB01000010">
    <property type="protein sequence ID" value="KQL46322.1"/>
    <property type="molecule type" value="Genomic_DNA"/>
</dbReference>
<dbReference type="CDD" id="cd04202">
    <property type="entry name" value="CuRO_D2_2dMcoN_like"/>
    <property type="match status" value="1"/>
</dbReference>
<gene>
    <name evidence="6" type="ORF">AN963_15260</name>
</gene>
<dbReference type="Pfam" id="PF07732">
    <property type="entry name" value="Cu-oxidase_3"/>
    <property type="match status" value="1"/>
</dbReference>
<dbReference type="PROSITE" id="PS00080">
    <property type="entry name" value="MULTICOPPER_OXIDASE2"/>
    <property type="match status" value="1"/>
</dbReference>
<evidence type="ECO:0000256" key="2">
    <source>
        <dbReference type="ARBA" id="ARBA00023002"/>
    </source>
</evidence>
<dbReference type="InterPro" id="IPR008972">
    <property type="entry name" value="Cupredoxin"/>
</dbReference>
<dbReference type="InterPro" id="IPR045087">
    <property type="entry name" value="Cu-oxidase_fam"/>
</dbReference>
<keyword evidence="3" id="KW-0812">Transmembrane</keyword>
<evidence type="ECO:0000256" key="3">
    <source>
        <dbReference type="SAM" id="Phobius"/>
    </source>
</evidence>
<dbReference type="Proteomes" id="UP000051063">
    <property type="component" value="Unassembled WGS sequence"/>
</dbReference>
<organism evidence="6 7">
    <name type="scientific">Brevibacillus choshinensis</name>
    <dbReference type="NCBI Taxonomy" id="54911"/>
    <lineage>
        <taxon>Bacteria</taxon>
        <taxon>Bacillati</taxon>
        <taxon>Bacillota</taxon>
        <taxon>Bacilli</taxon>
        <taxon>Bacillales</taxon>
        <taxon>Paenibacillaceae</taxon>
        <taxon>Brevibacillus</taxon>
    </lineage>
</organism>
<feature type="transmembrane region" description="Helical" evidence="3">
    <location>
        <begin position="211"/>
        <end position="232"/>
    </location>
</feature>
<accession>A0ABR5N7A6</accession>
<feature type="transmembrane region" description="Helical" evidence="3">
    <location>
        <begin position="173"/>
        <end position="191"/>
    </location>
</feature>
<dbReference type="InterPro" id="IPR011707">
    <property type="entry name" value="Cu-oxidase-like_N"/>
</dbReference>
<dbReference type="RefSeq" id="WP_055745403.1">
    <property type="nucleotide sequence ID" value="NZ_LJJB01000010.1"/>
</dbReference>
<keyword evidence="3" id="KW-1133">Transmembrane helix</keyword>
<proteinExistence type="predicted"/>
<feature type="domain" description="Plastocyanin-like" evidence="5">
    <location>
        <begin position="304"/>
        <end position="414"/>
    </location>
</feature>
<evidence type="ECO:0000259" key="4">
    <source>
        <dbReference type="Pfam" id="PF07731"/>
    </source>
</evidence>
<keyword evidence="2" id="KW-0560">Oxidoreductase</keyword>
<evidence type="ECO:0000313" key="7">
    <source>
        <dbReference type="Proteomes" id="UP000051063"/>
    </source>
</evidence>
<feature type="transmembrane region" description="Helical" evidence="3">
    <location>
        <begin position="144"/>
        <end position="167"/>
    </location>
</feature>
<name>A0ABR5N7A6_BRECH</name>
<protein>
    <submittedName>
        <fullName evidence="6">Copper oxidase</fullName>
    </submittedName>
</protein>
<feature type="transmembrane region" description="Helical" evidence="3">
    <location>
        <begin position="45"/>
        <end position="70"/>
    </location>
</feature>
<evidence type="ECO:0000313" key="6">
    <source>
        <dbReference type="EMBL" id="KQL46322.1"/>
    </source>
</evidence>
<comment type="caution">
    <text evidence="6">The sequence shown here is derived from an EMBL/GenBank/DDBJ whole genome shotgun (WGS) entry which is preliminary data.</text>
</comment>
<dbReference type="PANTHER" id="PTHR11709">
    <property type="entry name" value="MULTI-COPPER OXIDASE"/>
    <property type="match status" value="1"/>
</dbReference>